<dbReference type="PANTHER" id="PTHR11707:SF28">
    <property type="entry name" value="60 KDA LYSOPHOSPHOLIPASE"/>
    <property type="match status" value="1"/>
</dbReference>
<evidence type="ECO:0000259" key="3">
    <source>
        <dbReference type="Pfam" id="PF17763"/>
    </source>
</evidence>
<organism evidence="4 5">
    <name type="scientific">Tamaricihabitans halophyticus</name>
    <dbReference type="NCBI Taxonomy" id="1262583"/>
    <lineage>
        <taxon>Bacteria</taxon>
        <taxon>Bacillati</taxon>
        <taxon>Actinomycetota</taxon>
        <taxon>Actinomycetes</taxon>
        <taxon>Pseudonocardiales</taxon>
        <taxon>Pseudonocardiaceae</taxon>
        <taxon>Tamaricihabitans</taxon>
    </lineage>
</organism>
<evidence type="ECO:0000256" key="1">
    <source>
        <dbReference type="PIRSR" id="PIRSR001220-1"/>
    </source>
</evidence>
<evidence type="ECO:0000313" key="4">
    <source>
        <dbReference type="EMBL" id="TCP56161.1"/>
    </source>
</evidence>
<dbReference type="InterPro" id="IPR006034">
    <property type="entry name" value="Asparaginase/glutaminase-like"/>
</dbReference>
<dbReference type="PANTHER" id="PTHR11707">
    <property type="entry name" value="L-ASPARAGINASE"/>
    <property type="match status" value="1"/>
</dbReference>
<comment type="caution">
    <text evidence="4">The sequence shown here is derived from an EMBL/GenBank/DDBJ whole genome shotgun (WGS) entry which is preliminary data.</text>
</comment>
<dbReference type="Pfam" id="PF00710">
    <property type="entry name" value="Asparaginase"/>
    <property type="match status" value="1"/>
</dbReference>
<dbReference type="InterPro" id="IPR027474">
    <property type="entry name" value="L-asparaginase_N"/>
</dbReference>
<dbReference type="InterPro" id="IPR036152">
    <property type="entry name" value="Asp/glu_Ase-like_sf"/>
</dbReference>
<dbReference type="InterPro" id="IPR040919">
    <property type="entry name" value="Asparaginase_C"/>
</dbReference>
<dbReference type="Gene3D" id="3.40.50.1170">
    <property type="entry name" value="L-asparaginase, N-terminal domain"/>
    <property type="match status" value="1"/>
</dbReference>
<feature type="active site" description="O-isoaspartyl threonine intermediate" evidence="1">
    <location>
        <position position="13"/>
    </location>
</feature>
<reference evidence="4 5" key="1">
    <citation type="submission" date="2019-03" db="EMBL/GenBank/DDBJ databases">
        <title>Genomic Encyclopedia of Type Strains, Phase IV (KMG-IV): sequencing the most valuable type-strain genomes for metagenomic binning, comparative biology and taxonomic classification.</title>
        <authorList>
            <person name="Goeker M."/>
        </authorList>
    </citation>
    <scope>NUCLEOTIDE SEQUENCE [LARGE SCALE GENOMIC DNA]</scope>
    <source>
        <strain evidence="4 5">DSM 45765</strain>
    </source>
</reference>
<protein>
    <submittedName>
        <fullName evidence="4">L-asparaginase</fullName>
    </submittedName>
</protein>
<dbReference type="Gene3D" id="3.40.50.40">
    <property type="match status" value="1"/>
</dbReference>
<feature type="domain" description="L-asparaginase N-terminal" evidence="2">
    <location>
        <begin position="4"/>
        <end position="192"/>
    </location>
</feature>
<name>A0A4R2R924_9PSEU</name>
<dbReference type="GO" id="GO:0004067">
    <property type="term" value="F:asparaginase activity"/>
    <property type="evidence" value="ECO:0007669"/>
    <property type="project" value="UniProtKB-UniRule"/>
</dbReference>
<feature type="domain" description="Asparaginase/glutaminase C-terminal" evidence="3">
    <location>
        <begin position="208"/>
        <end position="320"/>
    </location>
</feature>
<dbReference type="Proteomes" id="UP000294911">
    <property type="component" value="Unassembled WGS sequence"/>
</dbReference>
<evidence type="ECO:0000313" key="5">
    <source>
        <dbReference type="Proteomes" id="UP000294911"/>
    </source>
</evidence>
<dbReference type="EMBL" id="SLXQ01000001">
    <property type="protein sequence ID" value="TCP56161.1"/>
    <property type="molecule type" value="Genomic_DNA"/>
</dbReference>
<dbReference type="RefSeq" id="WP_243658668.1">
    <property type="nucleotide sequence ID" value="NZ_SLXQ01000001.1"/>
</dbReference>
<dbReference type="PIRSF" id="PIRSF001220">
    <property type="entry name" value="L-ASNase_gatD"/>
    <property type="match status" value="1"/>
</dbReference>
<dbReference type="PRINTS" id="PR00139">
    <property type="entry name" value="ASNGLNASE"/>
</dbReference>
<dbReference type="PROSITE" id="PS51732">
    <property type="entry name" value="ASN_GLN_ASE_3"/>
    <property type="match status" value="1"/>
</dbReference>
<dbReference type="PIRSF" id="PIRSF500176">
    <property type="entry name" value="L_ASNase"/>
    <property type="match status" value="1"/>
</dbReference>
<dbReference type="SUPFAM" id="SSF53774">
    <property type="entry name" value="Glutaminase/Asparaginase"/>
    <property type="match status" value="1"/>
</dbReference>
<gene>
    <name evidence="4" type="ORF">EV191_101101</name>
</gene>
<dbReference type="InterPro" id="IPR037152">
    <property type="entry name" value="L-asparaginase_N_sf"/>
</dbReference>
<dbReference type="Pfam" id="PF17763">
    <property type="entry name" value="Asparaginase_C"/>
    <property type="match status" value="1"/>
</dbReference>
<dbReference type="AlphaFoldDB" id="A0A4R2R924"/>
<keyword evidence="5" id="KW-1185">Reference proteome</keyword>
<proteinExistence type="predicted"/>
<dbReference type="InterPro" id="IPR027473">
    <property type="entry name" value="L-asparaginase_C"/>
</dbReference>
<dbReference type="SMART" id="SM00870">
    <property type="entry name" value="Asparaginase"/>
    <property type="match status" value="1"/>
</dbReference>
<accession>A0A4R2R924</accession>
<evidence type="ECO:0000259" key="2">
    <source>
        <dbReference type="Pfam" id="PF00710"/>
    </source>
</evidence>
<sequence length="326" mass="33280">MTSRILLLATGDTIAYRHHTGQSTVASASELLAGATWQRRNIRVVPEDYPAEPSWDADPASTLRLASRVHGALTNEGFAGVLVTHGIDTLATAAFLSELLAGPMTTQARIVFTGAARCLDHAAGDARANLDDALTAVSDQGLTGYGAVICTAGQLQAARWAYLAEATGSARFGCATGAPVGRIADGRLTLTSPAPAPFPATGGDPTADVAVLKAYPGMPPAQLSTLADTGTRGIVLEGTGAGNVPVELFGTIADLSEKDIPVVIATRARTGGTPPDPDCGAGLASKLGAIIVPDLPPEQARCALQVALGLGGVAEVRDWFTRSGFC</sequence>